<evidence type="ECO:0000259" key="4">
    <source>
        <dbReference type="Pfam" id="PF23494"/>
    </source>
</evidence>
<evidence type="ECO:0000256" key="1">
    <source>
        <dbReference type="SAM" id="MobiDB-lite"/>
    </source>
</evidence>
<keyword evidence="2" id="KW-1133">Transmembrane helix</keyword>
<keyword evidence="2" id="KW-0472">Membrane</keyword>
<dbReference type="Proteomes" id="UP000621386">
    <property type="component" value="Unassembled WGS sequence"/>
</dbReference>
<feature type="domain" description="Cysteinyl-tRNA ligase anticodon binding" evidence="3">
    <location>
        <begin position="192"/>
        <end position="237"/>
    </location>
</feature>
<evidence type="ECO:0000256" key="2">
    <source>
        <dbReference type="SAM" id="Phobius"/>
    </source>
</evidence>
<dbReference type="InterPro" id="IPR056411">
    <property type="entry name" value="CysS_C"/>
</dbReference>
<dbReference type="Pfam" id="PF23493">
    <property type="entry name" value="CysS_C"/>
    <property type="match status" value="1"/>
</dbReference>
<comment type="caution">
    <text evidence="5">The sequence shown here is derived from an EMBL/GenBank/DDBJ whole genome shotgun (WGS) entry which is preliminary data.</text>
</comment>
<evidence type="ECO:0000259" key="3">
    <source>
        <dbReference type="Pfam" id="PF23493"/>
    </source>
</evidence>
<dbReference type="EMBL" id="JAERRH010000015">
    <property type="protein sequence ID" value="MBL1108805.1"/>
    <property type="molecule type" value="Genomic_DNA"/>
</dbReference>
<sequence length="242" mass="26597">MASRQPHEQVSTSAPDAPAATVLGHPRSDQILVLVGMPLFGTALGLFLPFLARQIIDWPKLPFRVVLEFLASAEATWQVMAFMGGGFVLGVVFAFVALSESLTVTLTDVRVEAGTDDWRQAIDREDVSAVFLDGGQLVVLDHDSRQVVRGAHAAPGQSIAAAFRRHGYPWHGSDPYAELFQKWDPGSDVPRPEASAVLAARREALKRKSGRDVHRLTQAAEELGYTVREKGTEQYWRPLVRS</sequence>
<keyword evidence="2" id="KW-0812">Transmembrane</keyword>
<evidence type="ECO:0000313" key="6">
    <source>
        <dbReference type="Proteomes" id="UP000621386"/>
    </source>
</evidence>
<proteinExistence type="predicted"/>
<evidence type="ECO:0000313" key="5">
    <source>
        <dbReference type="EMBL" id="MBL1108805.1"/>
    </source>
</evidence>
<protein>
    <submittedName>
        <fullName evidence="5">Uncharacterized protein</fullName>
    </submittedName>
</protein>
<feature type="domain" description="YqeB PH" evidence="4">
    <location>
        <begin position="21"/>
        <end position="171"/>
    </location>
</feature>
<name>A0ABS1P9R7_9ACTN</name>
<accession>A0ABS1P9R7</accession>
<feature type="transmembrane region" description="Helical" evidence="2">
    <location>
        <begin position="31"/>
        <end position="56"/>
    </location>
</feature>
<dbReference type="InterPro" id="IPR057798">
    <property type="entry name" value="PH_YqeB"/>
</dbReference>
<dbReference type="Pfam" id="PF23494">
    <property type="entry name" value="bPH_10"/>
    <property type="match status" value="1"/>
</dbReference>
<feature type="region of interest" description="Disordered" evidence="1">
    <location>
        <begin position="1"/>
        <end position="20"/>
    </location>
</feature>
<reference evidence="5 6" key="1">
    <citation type="submission" date="2021-01" db="EMBL/GenBank/DDBJ databases">
        <title>WGS of actinomycetes isolated from Thailand.</title>
        <authorList>
            <person name="Thawai C."/>
        </authorList>
    </citation>
    <scope>NUCLEOTIDE SEQUENCE [LARGE SCALE GENOMIC DNA]</scope>
    <source>
        <strain evidence="5 6">CH5-8</strain>
    </source>
</reference>
<keyword evidence="6" id="KW-1185">Reference proteome</keyword>
<gene>
    <name evidence="5" type="ORF">JK361_30190</name>
</gene>
<feature type="transmembrane region" description="Helical" evidence="2">
    <location>
        <begin position="76"/>
        <end position="98"/>
    </location>
</feature>
<organism evidence="5 6">
    <name type="scientific">Streptomyces musisoli</name>
    <dbReference type="NCBI Taxonomy" id="2802280"/>
    <lineage>
        <taxon>Bacteria</taxon>
        <taxon>Bacillati</taxon>
        <taxon>Actinomycetota</taxon>
        <taxon>Actinomycetes</taxon>
        <taxon>Kitasatosporales</taxon>
        <taxon>Streptomycetaceae</taxon>
        <taxon>Streptomyces</taxon>
    </lineage>
</organism>
<dbReference type="RefSeq" id="WP_201824153.1">
    <property type="nucleotide sequence ID" value="NZ_JAERRH010000015.1"/>
</dbReference>